<sequence>MARAKAELAVHAGAKLLDDAKDLGAAKLVAAQIEADAAALRETVTDLTGKSDNAVIL</sequence>
<gene>
    <name evidence="1" type="primary">alaS_1</name>
    <name evidence="1" type="ORF">NCTC11421_00743</name>
</gene>
<keyword evidence="1" id="KW-0030">Aminoacyl-tRNA synthetase</keyword>
<dbReference type="GO" id="GO:0004812">
    <property type="term" value="F:aminoacyl-tRNA ligase activity"/>
    <property type="evidence" value="ECO:0007669"/>
    <property type="project" value="UniProtKB-KW"/>
</dbReference>
<evidence type="ECO:0000313" key="1">
    <source>
        <dbReference type="EMBL" id="SUA20650.1"/>
    </source>
</evidence>
<reference evidence="1" key="1">
    <citation type="submission" date="2018-06" db="EMBL/GenBank/DDBJ databases">
        <authorList>
            <consortium name="Pathogen Informatics"/>
            <person name="Doyle S."/>
        </authorList>
    </citation>
    <scope>NUCLEOTIDE SEQUENCE [LARGE SCALE GENOMIC DNA]</scope>
    <source>
        <strain evidence="1">NCTC11421</strain>
    </source>
</reference>
<name>A0A378VX17_NEIGO</name>
<protein>
    <submittedName>
        <fullName evidence="1">Alanyl-tRNA synthetase</fullName>
    </submittedName>
</protein>
<proteinExistence type="predicted"/>
<keyword evidence="1" id="KW-0436">Ligase</keyword>
<dbReference type="EMBL" id="UGRI01000001">
    <property type="protein sequence ID" value="SUA20650.1"/>
    <property type="molecule type" value="Genomic_DNA"/>
</dbReference>
<accession>A0A378VX17</accession>
<organism evidence="1">
    <name type="scientific">Neisseria gonorrhoeae</name>
    <dbReference type="NCBI Taxonomy" id="485"/>
    <lineage>
        <taxon>Bacteria</taxon>
        <taxon>Pseudomonadati</taxon>
        <taxon>Pseudomonadota</taxon>
        <taxon>Betaproteobacteria</taxon>
        <taxon>Neisseriales</taxon>
        <taxon>Neisseriaceae</taxon>
        <taxon>Neisseria</taxon>
    </lineage>
</organism>
<dbReference type="AlphaFoldDB" id="A0A378VX17"/>